<gene>
    <name evidence="1" type="ORF">MAF45_09625</name>
</gene>
<keyword evidence="2" id="KW-1185">Reference proteome</keyword>
<accession>A0ABS9MT27</accession>
<protein>
    <submittedName>
        <fullName evidence="1">Uncharacterized protein</fullName>
    </submittedName>
</protein>
<dbReference type="RefSeq" id="WP_237980125.1">
    <property type="nucleotide sequence ID" value="NZ_JAKNCT010000012.1"/>
</dbReference>
<proteinExistence type="predicted"/>
<reference evidence="1 2" key="1">
    <citation type="submission" date="2022-02" db="EMBL/GenBank/DDBJ databases">
        <title>Mesosutterella porci, a novel member of the family Sutterellaceae from pig feces.</title>
        <authorList>
            <person name="Wylensek D."/>
            <person name="Clavel T."/>
        </authorList>
    </citation>
    <scope>NUCLEOTIDE SEQUENCE [LARGE SCALE GENOMIC DNA]</scope>
    <source>
        <strain evidence="2">oilRF-744-wt-GAM-9</strain>
    </source>
</reference>
<comment type="caution">
    <text evidence="1">The sequence shown here is derived from an EMBL/GenBank/DDBJ whole genome shotgun (WGS) entry which is preliminary data.</text>
</comment>
<evidence type="ECO:0000313" key="2">
    <source>
        <dbReference type="Proteomes" id="UP001297600"/>
    </source>
</evidence>
<dbReference type="EMBL" id="JAKNCT010000012">
    <property type="protein sequence ID" value="MCG5031697.1"/>
    <property type="molecule type" value="Genomic_DNA"/>
</dbReference>
<organism evidence="1 2">
    <name type="scientific">Mesosutterella porci</name>
    <dbReference type="NCBI Taxonomy" id="2915351"/>
    <lineage>
        <taxon>Bacteria</taxon>
        <taxon>Pseudomonadati</taxon>
        <taxon>Pseudomonadota</taxon>
        <taxon>Betaproteobacteria</taxon>
        <taxon>Burkholderiales</taxon>
        <taxon>Sutterellaceae</taxon>
        <taxon>Mesosutterella</taxon>
    </lineage>
</organism>
<dbReference type="Proteomes" id="UP001297600">
    <property type="component" value="Unassembled WGS sequence"/>
</dbReference>
<evidence type="ECO:0000313" key="1">
    <source>
        <dbReference type="EMBL" id="MCG5031697.1"/>
    </source>
</evidence>
<sequence length="75" mass="8586">MTPEKLKQLTAVLSDCEKARCFTEDERLAFTSARGALKVLFSERESMRWVAPVLVTQLQRENLLRRLVDAFGDSL</sequence>
<name>A0ABS9MT27_9BURK</name>